<gene>
    <name evidence="4" type="ORF">ATK74_0735</name>
</gene>
<evidence type="ECO:0000256" key="1">
    <source>
        <dbReference type="ARBA" id="ARBA00022676"/>
    </source>
</evidence>
<comment type="similarity">
    <text evidence="3">Belongs to the glycosyl hydrolase 130 family.</text>
</comment>
<evidence type="ECO:0000256" key="2">
    <source>
        <dbReference type="ARBA" id="ARBA00022679"/>
    </source>
</evidence>
<proteinExistence type="inferred from homology"/>
<keyword evidence="4" id="KW-0378">Hydrolase</keyword>
<evidence type="ECO:0000313" key="5">
    <source>
        <dbReference type="Proteomes" id="UP000226079"/>
    </source>
</evidence>
<dbReference type="PANTHER" id="PTHR34106:SF4">
    <property type="entry name" value="BLL5143 PROTEIN"/>
    <property type="match status" value="1"/>
</dbReference>
<dbReference type="InterPro" id="IPR007184">
    <property type="entry name" value="Mannoside_phosphorylase"/>
</dbReference>
<keyword evidence="2" id="KW-0808">Transferase</keyword>
<dbReference type="OrthoDB" id="9776657at2"/>
<evidence type="ECO:0000256" key="3">
    <source>
        <dbReference type="ARBA" id="ARBA00024356"/>
    </source>
</evidence>
<dbReference type="GO" id="GO:0016787">
    <property type="term" value="F:hydrolase activity"/>
    <property type="evidence" value="ECO:0007669"/>
    <property type="project" value="UniProtKB-KW"/>
</dbReference>
<comment type="caution">
    <text evidence="4">The sequence shown here is derived from an EMBL/GenBank/DDBJ whole genome shotgun (WGS) entry which is preliminary data.</text>
</comment>
<dbReference type="CDD" id="cd18613">
    <property type="entry name" value="GH130"/>
    <property type="match status" value="1"/>
</dbReference>
<sequence length="486" mass="52437">MRTLAHDSGAQLDPDPSRVVARLFLPGGSTPGGSSRTEAVLERVLATPETEVAAAAAAVIERFGNRHDDLPAILGRNAAMVRSLTAIELSPELAILVGSVFTAEFGVEGTALCNPSAVPHPDQSGLEPGQLRVLLSLRSIGEFHLSSIQFAEAVIGPGHSWEFAPRIRPLELATIGDGQWTKDHFLRAVEHSGHTDELARAIAQSLPDTFGSSAIEEAVQQLREPLLRQPDARAQLELIRLIAGSSYQAVFDEDSRLSQRVLLPVADEESRGVEDARFVRFTDADGRSQYLGTYTAYNGHAIANRLLVTEDFRTFGVHRLTGPASQAKGMAMFPRPVGGRLLALGRGDGESIGLTSSPDGLDWSAEEPVYRPEYLWDAVQSGNCGPPIEVEAGWLVLTHGVGPMRNYCIGAILLDLDDPSRVLATLPQPLLETEGERRNGYVPNVAYSCGGIVHEGTLWLPYGIADDRIRVARVELDALLGAMRGR</sequence>
<evidence type="ECO:0000313" key="4">
    <source>
        <dbReference type="EMBL" id="PFG16203.1"/>
    </source>
</evidence>
<dbReference type="RefSeq" id="WP_098461956.1">
    <property type="nucleotide sequence ID" value="NZ_PDJC01000001.1"/>
</dbReference>
<keyword evidence="5" id="KW-1185">Reference proteome</keyword>
<protein>
    <submittedName>
        <fullName evidence="4">Putative GH43/DUF377 family glycosyl hydrolase</fullName>
    </submittedName>
</protein>
<dbReference type="Proteomes" id="UP000226079">
    <property type="component" value="Unassembled WGS sequence"/>
</dbReference>
<reference evidence="4 5" key="1">
    <citation type="submission" date="2017-10" db="EMBL/GenBank/DDBJ databases">
        <title>Sequencing the genomes of 1000 actinobacteria strains.</title>
        <authorList>
            <person name="Klenk H.-P."/>
        </authorList>
    </citation>
    <scope>NUCLEOTIDE SEQUENCE [LARGE SCALE GENOMIC DNA]</scope>
    <source>
        <strain evidence="4 5">DSM 15597</strain>
    </source>
</reference>
<dbReference type="GO" id="GO:0016757">
    <property type="term" value="F:glycosyltransferase activity"/>
    <property type="evidence" value="ECO:0007669"/>
    <property type="project" value="UniProtKB-KW"/>
</dbReference>
<name>A0A2A9CP79_9ACTN</name>
<dbReference type="PANTHER" id="PTHR34106">
    <property type="entry name" value="GLYCOSIDASE"/>
    <property type="match status" value="1"/>
</dbReference>
<accession>A0A2A9CP79</accession>
<dbReference type="Pfam" id="PF04041">
    <property type="entry name" value="Glyco_hydro_130"/>
    <property type="match status" value="1"/>
</dbReference>
<dbReference type="EMBL" id="PDJC01000001">
    <property type="protein sequence ID" value="PFG16203.1"/>
    <property type="molecule type" value="Genomic_DNA"/>
</dbReference>
<dbReference type="InterPro" id="IPR023296">
    <property type="entry name" value="Glyco_hydro_beta-prop_sf"/>
</dbReference>
<dbReference type="Gene3D" id="2.115.10.20">
    <property type="entry name" value="Glycosyl hydrolase domain, family 43"/>
    <property type="match status" value="1"/>
</dbReference>
<organism evidence="4 5">
    <name type="scientific">Propionicimonas paludicola</name>
    <dbReference type="NCBI Taxonomy" id="185243"/>
    <lineage>
        <taxon>Bacteria</taxon>
        <taxon>Bacillati</taxon>
        <taxon>Actinomycetota</taxon>
        <taxon>Actinomycetes</taxon>
        <taxon>Propionibacteriales</taxon>
        <taxon>Nocardioidaceae</taxon>
        <taxon>Propionicimonas</taxon>
    </lineage>
</organism>
<dbReference type="AlphaFoldDB" id="A0A2A9CP79"/>
<keyword evidence="1" id="KW-0328">Glycosyltransferase</keyword>
<dbReference type="SUPFAM" id="SSF75005">
    <property type="entry name" value="Arabinanase/levansucrase/invertase"/>
    <property type="match status" value="1"/>
</dbReference>